<gene>
    <name evidence="1" type="ORF">AAF712_016269</name>
</gene>
<dbReference type="Proteomes" id="UP001437256">
    <property type="component" value="Unassembled WGS sequence"/>
</dbReference>
<dbReference type="EMBL" id="JBBXMP010000697">
    <property type="protein sequence ID" value="KAL0057101.1"/>
    <property type="molecule type" value="Genomic_DNA"/>
</dbReference>
<proteinExistence type="predicted"/>
<evidence type="ECO:0000313" key="2">
    <source>
        <dbReference type="Proteomes" id="UP001437256"/>
    </source>
</evidence>
<sequence>MAPAPDSEEYLCLRLQGAAEKKWLCLRGFKGGHREALIARCKATCAETLVSYNWMLRNVTNKIDKLRMQVCKYENYFAQSEKCPVTLNTDCPK</sequence>
<reference evidence="1 2" key="1">
    <citation type="submission" date="2024-05" db="EMBL/GenBank/DDBJ databases">
        <title>A draft genome resource for the thread blight pathogen Marasmius tenuissimus strain MS-2.</title>
        <authorList>
            <person name="Yulfo-Soto G.E."/>
            <person name="Baruah I.K."/>
            <person name="Amoako-Attah I."/>
            <person name="Bukari Y."/>
            <person name="Meinhardt L.W."/>
            <person name="Bailey B.A."/>
            <person name="Cohen S.P."/>
        </authorList>
    </citation>
    <scope>NUCLEOTIDE SEQUENCE [LARGE SCALE GENOMIC DNA]</scope>
    <source>
        <strain evidence="1 2">MS-2</strain>
    </source>
</reference>
<evidence type="ECO:0000313" key="1">
    <source>
        <dbReference type="EMBL" id="KAL0057101.1"/>
    </source>
</evidence>
<comment type="caution">
    <text evidence="1">The sequence shown here is derived from an EMBL/GenBank/DDBJ whole genome shotgun (WGS) entry which is preliminary data.</text>
</comment>
<name>A0ABR2Z6B7_9AGAR</name>
<accession>A0ABR2Z6B7</accession>
<keyword evidence="2" id="KW-1185">Reference proteome</keyword>
<organism evidence="1 2">
    <name type="scientific">Marasmius tenuissimus</name>
    <dbReference type="NCBI Taxonomy" id="585030"/>
    <lineage>
        <taxon>Eukaryota</taxon>
        <taxon>Fungi</taxon>
        <taxon>Dikarya</taxon>
        <taxon>Basidiomycota</taxon>
        <taxon>Agaricomycotina</taxon>
        <taxon>Agaricomycetes</taxon>
        <taxon>Agaricomycetidae</taxon>
        <taxon>Agaricales</taxon>
        <taxon>Marasmiineae</taxon>
        <taxon>Marasmiaceae</taxon>
        <taxon>Marasmius</taxon>
    </lineage>
</organism>
<protein>
    <submittedName>
        <fullName evidence="1">Uncharacterized protein</fullName>
    </submittedName>
</protein>